<evidence type="ECO:0000256" key="11">
    <source>
        <dbReference type="SAM" id="Phobius"/>
    </source>
</evidence>
<dbReference type="PROSITE" id="PS50109">
    <property type="entry name" value="HIS_KIN"/>
    <property type="match status" value="1"/>
</dbReference>
<dbReference type="Gene3D" id="3.30.565.10">
    <property type="entry name" value="Histidine kinase-like ATPase, C-terminal domain"/>
    <property type="match status" value="1"/>
</dbReference>
<dbReference type="PANTHER" id="PTHR43304:SF1">
    <property type="entry name" value="PAC DOMAIN-CONTAINING PROTEIN"/>
    <property type="match status" value="1"/>
</dbReference>
<organism evidence="14 15">
    <name type="scientific">Nocardia bovistercoris</name>
    <dbReference type="NCBI Taxonomy" id="2785916"/>
    <lineage>
        <taxon>Bacteria</taxon>
        <taxon>Bacillati</taxon>
        <taxon>Actinomycetota</taxon>
        <taxon>Actinomycetes</taxon>
        <taxon>Mycobacteriales</taxon>
        <taxon>Nocardiaceae</taxon>
        <taxon>Nocardia</taxon>
    </lineage>
</organism>
<dbReference type="SMART" id="SM00388">
    <property type="entry name" value="HisKA"/>
    <property type="match status" value="1"/>
</dbReference>
<name>A0A931I6V6_9NOCA</name>
<dbReference type="InterPro" id="IPR007891">
    <property type="entry name" value="CHASE3"/>
</dbReference>
<keyword evidence="7" id="KW-0418">Kinase</keyword>
<evidence type="ECO:0000313" key="15">
    <source>
        <dbReference type="Proteomes" id="UP000655751"/>
    </source>
</evidence>
<dbReference type="Gene3D" id="1.10.287.130">
    <property type="match status" value="1"/>
</dbReference>
<keyword evidence="9" id="KW-0902">Two-component regulatory system</keyword>
<evidence type="ECO:0000256" key="4">
    <source>
        <dbReference type="ARBA" id="ARBA00022553"/>
    </source>
</evidence>
<evidence type="ECO:0000256" key="6">
    <source>
        <dbReference type="ARBA" id="ARBA00022692"/>
    </source>
</evidence>
<dbReference type="PRINTS" id="PR00344">
    <property type="entry name" value="BCTRLSENSOR"/>
</dbReference>
<dbReference type="PROSITE" id="PS50885">
    <property type="entry name" value="HAMP"/>
    <property type="match status" value="1"/>
</dbReference>
<keyword evidence="15" id="KW-1185">Reference proteome</keyword>
<accession>A0A931I6V6</accession>
<dbReference type="SMART" id="SM00304">
    <property type="entry name" value="HAMP"/>
    <property type="match status" value="1"/>
</dbReference>
<dbReference type="CDD" id="cd00082">
    <property type="entry name" value="HisKA"/>
    <property type="match status" value="1"/>
</dbReference>
<dbReference type="Pfam" id="PF05227">
    <property type="entry name" value="CHASE3"/>
    <property type="match status" value="1"/>
</dbReference>
<dbReference type="InterPro" id="IPR036097">
    <property type="entry name" value="HisK_dim/P_sf"/>
</dbReference>
<feature type="transmembrane region" description="Helical" evidence="11">
    <location>
        <begin position="170"/>
        <end position="190"/>
    </location>
</feature>
<comment type="caution">
    <text evidence="14">The sequence shown here is derived from an EMBL/GenBank/DDBJ whole genome shotgun (WGS) entry which is preliminary data.</text>
</comment>
<keyword evidence="5" id="KW-0808">Transferase</keyword>
<dbReference type="InterPro" id="IPR004358">
    <property type="entry name" value="Sig_transdc_His_kin-like_C"/>
</dbReference>
<dbReference type="InterPro" id="IPR052162">
    <property type="entry name" value="Sensor_kinase/Photoreceptor"/>
</dbReference>
<keyword evidence="4" id="KW-0597">Phosphoprotein</keyword>
<evidence type="ECO:0000256" key="10">
    <source>
        <dbReference type="SAM" id="MobiDB-lite"/>
    </source>
</evidence>
<dbReference type="Proteomes" id="UP000655751">
    <property type="component" value="Unassembled WGS sequence"/>
</dbReference>
<dbReference type="InterPro" id="IPR005467">
    <property type="entry name" value="His_kinase_dom"/>
</dbReference>
<dbReference type="InterPro" id="IPR003594">
    <property type="entry name" value="HATPase_dom"/>
</dbReference>
<feature type="domain" description="Histidine kinase" evidence="12">
    <location>
        <begin position="280"/>
        <end position="496"/>
    </location>
</feature>
<feature type="region of interest" description="Disordered" evidence="10">
    <location>
        <begin position="495"/>
        <end position="534"/>
    </location>
</feature>
<dbReference type="InterPro" id="IPR003661">
    <property type="entry name" value="HisK_dim/P_dom"/>
</dbReference>
<dbReference type="Pfam" id="PF02518">
    <property type="entry name" value="HATPase_c"/>
    <property type="match status" value="1"/>
</dbReference>
<evidence type="ECO:0000256" key="1">
    <source>
        <dbReference type="ARBA" id="ARBA00000085"/>
    </source>
</evidence>
<keyword evidence="11" id="KW-0472">Membrane</keyword>
<evidence type="ECO:0000259" key="13">
    <source>
        <dbReference type="PROSITE" id="PS50885"/>
    </source>
</evidence>
<evidence type="ECO:0000256" key="2">
    <source>
        <dbReference type="ARBA" id="ARBA00004236"/>
    </source>
</evidence>
<dbReference type="RefSeq" id="WP_196147804.1">
    <property type="nucleotide sequence ID" value="NZ_JADMLG010000001.1"/>
</dbReference>
<dbReference type="GO" id="GO:0000155">
    <property type="term" value="F:phosphorelay sensor kinase activity"/>
    <property type="evidence" value="ECO:0007669"/>
    <property type="project" value="InterPro"/>
</dbReference>
<evidence type="ECO:0000259" key="12">
    <source>
        <dbReference type="PROSITE" id="PS50109"/>
    </source>
</evidence>
<dbReference type="GO" id="GO:0005886">
    <property type="term" value="C:plasma membrane"/>
    <property type="evidence" value="ECO:0007669"/>
    <property type="project" value="UniProtKB-SubCell"/>
</dbReference>
<dbReference type="Gene3D" id="6.10.340.10">
    <property type="match status" value="1"/>
</dbReference>
<keyword evidence="6 11" id="KW-0812">Transmembrane</keyword>
<dbReference type="AlphaFoldDB" id="A0A931I6V6"/>
<sequence>MVVLVLAGAVAGAQVIGQTMQNSNRLMNELYPATALVYQLHGALLNQETGVRGYALGADPQFLDPYEIGRRDEQRAATRLRELIGDRPDLLADLEQVERTAAEWRDKYAGPVTTTTTPAAARAVAAGSAVSGKEIFDRLRGEFDHQNGRIAETVQTNRASLAHARTVRNAVLIGMVATFLAVAVILTVVVRRLVARPLATLTAASQRVAGGEFDHRIRVRGPSDITAVATAVEAMRRRIVAELQASRTQQTFLEQQSVELRQQAAELSRSNAELEQFAYVASHDLQEPLRKVASFCQLIAKRYGDKLDERGLQYIDFAVDGAKRMQVLINDLLTFSRVGRVDDTKVEVDVDDTLDQALTNLARSIEKSGADIERPSALPRVIGNPTLLTMLWQNLVGNAVKFARPDQPVRIEIRHTELPDGGHRISVADNGIGIAPEFAEKVFVIFQRLHSRDEYPGTGIGLAICRKIVEFHGGAIALDPEYTEGARFTFTLPPAGQESAEVHGVTAAERSGAEAPGGLPQADDGVPPTDGRTP</sequence>
<comment type="subcellular location">
    <subcellularLocation>
        <location evidence="2">Cell membrane</location>
    </subcellularLocation>
</comment>
<dbReference type="SMART" id="SM00387">
    <property type="entry name" value="HATPase_c"/>
    <property type="match status" value="1"/>
</dbReference>
<proteinExistence type="predicted"/>
<evidence type="ECO:0000256" key="3">
    <source>
        <dbReference type="ARBA" id="ARBA00012438"/>
    </source>
</evidence>
<evidence type="ECO:0000256" key="8">
    <source>
        <dbReference type="ARBA" id="ARBA00022989"/>
    </source>
</evidence>
<dbReference type="EMBL" id="JADMLG010000001">
    <property type="protein sequence ID" value="MBH0775316.1"/>
    <property type="molecule type" value="Genomic_DNA"/>
</dbReference>
<protein>
    <recommendedName>
        <fullName evidence="3">histidine kinase</fullName>
        <ecNumber evidence="3">2.7.13.3</ecNumber>
    </recommendedName>
</protein>
<comment type="catalytic activity">
    <reaction evidence="1">
        <text>ATP + protein L-histidine = ADP + protein N-phospho-L-histidine.</text>
        <dbReference type="EC" id="2.7.13.3"/>
    </reaction>
</comment>
<reference evidence="14" key="1">
    <citation type="submission" date="2020-11" db="EMBL/GenBank/DDBJ databases">
        <title>Nocardia NEAU-351.nov., a novel actinomycete isolated from the cow dung.</title>
        <authorList>
            <person name="Zhang X."/>
        </authorList>
    </citation>
    <scope>NUCLEOTIDE SEQUENCE</scope>
    <source>
        <strain evidence="14">NEAU-351</strain>
    </source>
</reference>
<dbReference type="InterPro" id="IPR036890">
    <property type="entry name" value="HATPase_C_sf"/>
</dbReference>
<dbReference type="Pfam" id="PF00512">
    <property type="entry name" value="HisKA"/>
    <property type="match status" value="1"/>
</dbReference>
<evidence type="ECO:0000313" key="14">
    <source>
        <dbReference type="EMBL" id="MBH0775316.1"/>
    </source>
</evidence>
<dbReference type="Pfam" id="PF00672">
    <property type="entry name" value="HAMP"/>
    <property type="match status" value="1"/>
</dbReference>
<dbReference type="PANTHER" id="PTHR43304">
    <property type="entry name" value="PHYTOCHROME-LIKE PROTEIN CPH1"/>
    <property type="match status" value="1"/>
</dbReference>
<dbReference type="EC" id="2.7.13.3" evidence="3"/>
<dbReference type="CDD" id="cd06225">
    <property type="entry name" value="HAMP"/>
    <property type="match status" value="1"/>
</dbReference>
<feature type="domain" description="HAMP" evidence="13">
    <location>
        <begin position="192"/>
        <end position="244"/>
    </location>
</feature>
<keyword evidence="8 11" id="KW-1133">Transmembrane helix</keyword>
<evidence type="ECO:0000256" key="9">
    <source>
        <dbReference type="ARBA" id="ARBA00023012"/>
    </source>
</evidence>
<dbReference type="SUPFAM" id="SSF47384">
    <property type="entry name" value="Homodimeric domain of signal transducing histidine kinase"/>
    <property type="match status" value="1"/>
</dbReference>
<dbReference type="SUPFAM" id="SSF158472">
    <property type="entry name" value="HAMP domain-like"/>
    <property type="match status" value="1"/>
</dbReference>
<dbReference type="SUPFAM" id="SSF55874">
    <property type="entry name" value="ATPase domain of HSP90 chaperone/DNA topoisomerase II/histidine kinase"/>
    <property type="match status" value="1"/>
</dbReference>
<gene>
    <name evidence="14" type="ORF">IT779_03330</name>
</gene>
<evidence type="ECO:0000256" key="7">
    <source>
        <dbReference type="ARBA" id="ARBA00022777"/>
    </source>
</evidence>
<dbReference type="InterPro" id="IPR003660">
    <property type="entry name" value="HAMP_dom"/>
</dbReference>
<evidence type="ECO:0000256" key="5">
    <source>
        <dbReference type="ARBA" id="ARBA00022679"/>
    </source>
</evidence>